<dbReference type="PANTHER" id="PTHR33221:SF5">
    <property type="entry name" value="HTH-TYPE TRANSCRIPTIONAL REGULATOR ISCR"/>
    <property type="match status" value="1"/>
</dbReference>
<evidence type="ECO:0000313" key="2">
    <source>
        <dbReference type="EMBL" id="MFC0082844.1"/>
    </source>
</evidence>
<comment type="caution">
    <text evidence="2">The sequence shown here is derived from an EMBL/GenBank/DDBJ whole genome shotgun (WGS) entry which is preliminary data.</text>
</comment>
<dbReference type="Proteomes" id="UP001589788">
    <property type="component" value="Unassembled WGS sequence"/>
</dbReference>
<accession>A0ABV6C976</accession>
<evidence type="ECO:0000313" key="3">
    <source>
        <dbReference type="Proteomes" id="UP001589788"/>
    </source>
</evidence>
<evidence type="ECO:0000256" key="1">
    <source>
        <dbReference type="ARBA" id="ARBA00023125"/>
    </source>
</evidence>
<dbReference type="Pfam" id="PF02082">
    <property type="entry name" value="Rrf2"/>
    <property type="match status" value="1"/>
</dbReference>
<name>A0ABV6C976_9ACTN</name>
<dbReference type="PROSITE" id="PS01332">
    <property type="entry name" value="HTH_RRF2_1"/>
    <property type="match status" value="1"/>
</dbReference>
<organism evidence="2 3">
    <name type="scientific">Aciditerrimonas ferrireducens</name>
    <dbReference type="NCBI Taxonomy" id="667306"/>
    <lineage>
        <taxon>Bacteria</taxon>
        <taxon>Bacillati</taxon>
        <taxon>Actinomycetota</taxon>
        <taxon>Acidimicrobiia</taxon>
        <taxon>Acidimicrobiales</taxon>
        <taxon>Acidimicrobiaceae</taxon>
        <taxon>Aciditerrimonas</taxon>
    </lineage>
</organism>
<dbReference type="InterPro" id="IPR036390">
    <property type="entry name" value="WH_DNA-bd_sf"/>
</dbReference>
<keyword evidence="3" id="KW-1185">Reference proteome</keyword>
<dbReference type="InterPro" id="IPR030489">
    <property type="entry name" value="TR_Rrf2-type_CS"/>
</dbReference>
<keyword evidence="1" id="KW-0238">DNA-binding</keyword>
<dbReference type="Gene3D" id="1.10.10.10">
    <property type="entry name" value="Winged helix-like DNA-binding domain superfamily/Winged helix DNA-binding domain"/>
    <property type="match status" value="1"/>
</dbReference>
<dbReference type="PROSITE" id="PS51197">
    <property type="entry name" value="HTH_RRF2_2"/>
    <property type="match status" value="1"/>
</dbReference>
<protein>
    <submittedName>
        <fullName evidence="2">RrF2 family transcriptional regulator</fullName>
    </submittedName>
</protein>
<dbReference type="EMBL" id="JBHLYQ010000167">
    <property type="protein sequence ID" value="MFC0082844.1"/>
    <property type="molecule type" value="Genomic_DNA"/>
</dbReference>
<dbReference type="NCBIfam" id="TIGR00738">
    <property type="entry name" value="rrf2_super"/>
    <property type="match status" value="1"/>
</dbReference>
<feature type="non-terminal residue" evidence="2">
    <location>
        <position position="212"/>
    </location>
</feature>
<dbReference type="RefSeq" id="WP_377790511.1">
    <property type="nucleotide sequence ID" value="NZ_JBHLYQ010000167.1"/>
</dbReference>
<reference evidence="2 3" key="1">
    <citation type="submission" date="2024-09" db="EMBL/GenBank/DDBJ databases">
        <authorList>
            <person name="Sun Q."/>
            <person name="Mori K."/>
        </authorList>
    </citation>
    <scope>NUCLEOTIDE SEQUENCE [LARGE SCALE GENOMIC DNA]</scope>
    <source>
        <strain evidence="2 3">JCM 15389</strain>
    </source>
</reference>
<dbReference type="SUPFAM" id="SSF46785">
    <property type="entry name" value="Winged helix' DNA-binding domain"/>
    <property type="match status" value="1"/>
</dbReference>
<sequence length="212" mass="22293">MNMTLSKRGDYVVRSALALARAYPSGRPRKIREVVAEMGVPQTFASQILADLVRAGLATSRAGKDGGYRLARPPEEISLVEVVEAGEGPLRAERCALGDGPCRWESVCPLHETWRAATEALREVLATTSLADLAASDLAIAEGRAVVPADSHRHGGPSLAVADFVQIELGAPVLAGRLVDDAVVGAALGAALEEAETLRAELGGQGPRWWPA</sequence>
<gene>
    <name evidence="2" type="ORF">ACFFRE_11955</name>
</gene>
<proteinExistence type="predicted"/>
<dbReference type="PANTHER" id="PTHR33221">
    <property type="entry name" value="WINGED HELIX-TURN-HELIX TRANSCRIPTIONAL REGULATOR, RRF2 FAMILY"/>
    <property type="match status" value="1"/>
</dbReference>
<dbReference type="InterPro" id="IPR036388">
    <property type="entry name" value="WH-like_DNA-bd_sf"/>
</dbReference>
<dbReference type="InterPro" id="IPR000944">
    <property type="entry name" value="Tscrpt_reg_Rrf2"/>
</dbReference>